<sequence length="316" mass="36509">MRYQDVIPEQAQSTILCTVNFKKDVDTSVIVDTFRDFCERLHPTMNSMKIRFPYDNFKFAMGIGADAWERLFPLSEKPKELARFSEIKGKEKTAVSTEGDLFFHIRADKMDVCYEMMLIIHKLLKDVIDPVDETHGFRFRDGRAIFGFVDGTENPDIEEAQDVVYIDDENDPYQDGTYVLAQKYTFDLDLWETLTIEQQELVVGRTKEYDLELSDDKKPSNAHTEISKAHDRMGEEVKIMRANIAFAEPSKNIFGSYFLGYSKDFSITLQMLQHMFEGKDSDSHDSILDYFSTVSGNLFFVPSYEQLDKIATGEIK</sequence>
<proteinExistence type="inferred from homology"/>
<evidence type="ECO:0000259" key="7">
    <source>
        <dbReference type="Pfam" id="PF04261"/>
    </source>
</evidence>
<dbReference type="InterPro" id="IPR006314">
    <property type="entry name" value="Dyp_peroxidase"/>
</dbReference>
<gene>
    <name evidence="9" type="ORF">SAMN02745191_2280</name>
</gene>
<evidence type="ECO:0000256" key="5">
    <source>
        <dbReference type="ARBA" id="ARBA00023004"/>
    </source>
</evidence>
<protein>
    <submittedName>
        <fullName evidence="9">Putative iron-dependent peroxidase</fullName>
    </submittedName>
</protein>
<dbReference type="PANTHER" id="PTHR30521">
    <property type="entry name" value="DEFERROCHELATASE/PEROXIDASE"/>
    <property type="match status" value="1"/>
</dbReference>
<dbReference type="PROSITE" id="PS51404">
    <property type="entry name" value="DYP_PEROXIDASE"/>
    <property type="match status" value="1"/>
</dbReference>
<dbReference type="GO" id="GO:0005829">
    <property type="term" value="C:cytosol"/>
    <property type="evidence" value="ECO:0007669"/>
    <property type="project" value="TreeGrafter"/>
</dbReference>
<accession>A0A1T4Q2D0</accession>
<evidence type="ECO:0000256" key="6">
    <source>
        <dbReference type="ARBA" id="ARBA00025737"/>
    </source>
</evidence>
<dbReference type="STRING" id="118967.SAMN02745191_2280"/>
<dbReference type="GO" id="GO:0020037">
    <property type="term" value="F:heme binding"/>
    <property type="evidence" value="ECO:0007669"/>
    <property type="project" value="InterPro"/>
</dbReference>
<dbReference type="Pfam" id="PF04261">
    <property type="entry name" value="Dyp_perox_N"/>
    <property type="match status" value="1"/>
</dbReference>
<comment type="cofactor">
    <cofactor evidence="1">
        <name>heme b</name>
        <dbReference type="ChEBI" id="CHEBI:60344"/>
    </cofactor>
</comment>
<dbReference type="Proteomes" id="UP000243297">
    <property type="component" value="Unassembled WGS sequence"/>
</dbReference>
<dbReference type="InterPro" id="IPR011008">
    <property type="entry name" value="Dimeric_a/b-barrel"/>
</dbReference>
<evidence type="ECO:0000256" key="4">
    <source>
        <dbReference type="ARBA" id="ARBA00023002"/>
    </source>
</evidence>
<dbReference type="RefSeq" id="WP_159443793.1">
    <property type="nucleotide sequence ID" value="NZ_FUWY01000008.1"/>
</dbReference>
<dbReference type="GO" id="GO:0004601">
    <property type="term" value="F:peroxidase activity"/>
    <property type="evidence" value="ECO:0007669"/>
    <property type="project" value="UniProtKB-KW"/>
</dbReference>
<feature type="domain" description="Dyp-type peroxidase C-terminal" evidence="8">
    <location>
        <begin position="142"/>
        <end position="305"/>
    </location>
</feature>
<dbReference type="PANTHER" id="PTHR30521:SF0">
    <property type="entry name" value="DYP-TYPE PEROXIDASE FAMILY PROTEIN"/>
    <property type="match status" value="1"/>
</dbReference>
<comment type="similarity">
    <text evidence="6">Belongs to the DyP-type peroxidase family.</text>
</comment>
<evidence type="ECO:0000256" key="2">
    <source>
        <dbReference type="ARBA" id="ARBA00022559"/>
    </source>
</evidence>
<organism evidence="9 10">
    <name type="scientific">Anaerorhabdus furcosa</name>
    <dbReference type="NCBI Taxonomy" id="118967"/>
    <lineage>
        <taxon>Bacteria</taxon>
        <taxon>Bacillati</taxon>
        <taxon>Bacillota</taxon>
        <taxon>Erysipelotrichia</taxon>
        <taxon>Erysipelotrichales</taxon>
        <taxon>Erysipelotrichaceae</taxon>
        <taxon>Anaerorhabdus</taxon>
    </lineage>
</organism>
<evidence type="ECO:0000313" key="10">
    <source>
        <dbReference type="Proteomes" id="UP000243297"/>
    </source>
</evidence>
<keyword evidence="3" id="KW-0479">Metal-binding</keyword>
<dbReference type="Pfam" id="PF20628">
    <property type="entry name" value="Dyp_perox_C"/>
    <property type="match status" value="1"/>
</dbReference>
<evidence type="ECO:0000256" key="3">
    <source>
        <dbReference type="ARBA" id="ARBA00022723"/>
    </source>
</evidence>
<keyword evidence="10" id="KW-1185">Reference proteome</keyword>
<name>A0A1T4Q2D0_9FIRM</name>
<dbReference type="AlphaFoldDB" id="A0A1T4Q2D0"/>
<evidence type="ECO:0000313" key="9">
    <source>
        <dbReference type="EMBL" id="SJZ97933.1"/>
    </source>
</evidence>
<keyword evidence="4" id="KW-0560">Oxidoreductase</keyword>
<reference evidence="10" key="1">
    <citation type="submission" date="2017-02" db="EMBL/GenBank/DDBJ databases">
        <authorList>
            <person name="Varghese N."/>
            <person name="Submissions S."/>
        </authorList>
    </citation>
    <scope>NUCLEOTIDE SEQUENCE [LARGE SCALE GENOMIC DNA]</scope>
    <source>
        <strain evidence="10">ATCC 25662</strain>
    </source>
</reference>
<keyword evidence="5" id="KW-0408">Iron</keyword>
<dbReference type="EMBL" id="FUWY01000008">
    <property type="protein sequence ID" value="SJZ97933.1"/>
    <property type="molecule type" value="Genomic_DNA"/>
</dbReference>
<evidence type="ECO:0000259" key="8">
    <source>
        <dbReference type="Pfam" id="PF20628"/>
    </source>
</evidence>
<dbReference type="OrthoDB" id="3251355at2"/>
<dbReference type="SUPFAM" id="SSF54909">
    <property type="entry name" value="Dimeric alpha+beta barrel"/>
    <property type="match status" value="1"/>
</dbReference>
<dbReference type="NCBIfam" id="TIGR01413">
    <property type="entry name" value="Dyp_perox_fam"/>
    <property type="match status" value="1"/>
</dbReference>
<evidence type="ECO:0000256" key="1">
    <source>
        <dbReference type="ARBA" id="ARBA00001970"/>
    </source>
</evidence>
<feature type="domain" description="Dyp-type peroxidase N-terminal" evidence="7">
    <location>
        <begin position="5"/>
        <end position="138"/>
    </location>
</feature>
<dbReference type="InterPro" id="IPR048327">
    <property type="entry name" value="Dyp_perox_N"/>
</dbReference>
<keyword evidence="2 9" id="KW-0575">Peroxidase</keyword>
<dbReference type="InterPro" id="IPR048328">
    <property type="entry name" value="Dyp_perox_C"/>
</dbReference>
<dbReference type="GO" id="GO:0046872">
    <property type="term" value="F:metal ion binding"/>
    <property type="evidence" value="ECO:0007669"/>
    <property type="project" value="UniProtKB-KW"/>
</dbReference>